<evidence type="ECO:0000256" key="5">
    <source>
        <dbReference type="ARBA" id="ARBA00022771"/>
    </source>
</evidence>
<feature type="domain" description="FLZ-type" evidence="8">
    <location>
        <begin position="28"/>
        <end position="72"/>
    </location>
</feature>
<dbReference type="GO" id="GO:0008270">
    <property type="term" value="F:zinc ion binding"/>
    <property type="evidence" value="ECO:0007669"/>
    <property type="project" value="UniProtKB-KW"/>
</dbReference>
<feature type="region of interest" description="Disordered" evidence="7">
    <location>
        <begin position="90"/>
        <end position="120"/>
    </location>
</feature>
<evidence type="ECO:0000313" key="9">
    <source>
        <dbReference type="EMBL" id="CAI9779748.1"/>
    </source>
</evidence>
<evidence type="ECO:0000256" key="7">
    <source>
        <dbReference type="SAM" id="MobiDB-lite"/>
    </source>
</evidence>
<keyword evidence="4" id="KW-0479">Metal-binding</keyword>
<dbReference type="Pfam" id="PF04570">
    <property type="entry name" value="zf-FLZ"/>
    <property type="match status" value="1"/>
</dbReference>
<evidence type="ECO:0000256" key="4">
    <source>
        <dbReference type="ARBA" id="ARBA00022723"/>
    </source>
</evidence>
<reference evidence="9" key="1">
    <citation type="submission" date="2023-05" db="EMBL/GenBank/DDBJ databases">
        <authorList>
            <person name="Huff M."/>
        </authorList>
    </citation>
    <scope>NUCLEOTIDE SEQUENCE</scope>
</reference>
<dbReference type="EMBL" id="OU503052">
    <property type="protein sequence ID" value="CAI9779748.1"/>
    <property type="molecule type" value="Genomic_DNA"/>
</dbReference>
<dbReference type="AlphaFoldDB" id="A0AAD2A1M6"/>
<evidence type="ECO:0000313" key="10">
    <source>
        <dbReference type="Proteomes" id="UP000834106"/>
    </source>
</evidence>
<accession>A0AAD2A1M6</accession>
<feature type="compositionally biased region" description="Low complexity" evidence="7">
    <location>
        <begin position="92"/>
        <end position="102"/>
    </location>
</feature>
<organism evidence="9 10">
    <name type="scientific">Fraxinus pennsylvanica</name>
    <dbReference type="NCBI Taxonomy" id="56036"/>
    <lineage>
        <taxon>Eukaryota</taxon>
        <taxon>Viridiplantae</taxon>
        <taxon>Streptophyta</taxon>
        <taxon>Embryophyta</taxon>
        <taxon>Tracheophyta</taxon>
        <taxon>Spermatophyta</taxon>
        <taxon>Magnoliopsida</taxon>
        <taxon>eudicotyledons</taxon>
        <taxon>Gunneridae</taxon>
        <taxon>Pentapetalae</taxon>
        <taxon>asterids</taxon>
        <taxon>lamiids</taxon>
        <taxon>Lamiales</taxon>
        <taxon>Oleaceae</taxon>
        <taxon>Oleeae</taxon>
        <taxon>Fraxinus</taxon>
    </lineage>
</organism>
<keyword evidence="5" id="KW-0862">Zinc</keyword>
<sequence>MIKPLNSSPITPPSPCGFSRRKTLSNSDFLDHCFLCKQKLLPDKDIYMYKGDIAFCSVECRWRQIFMDEEETVKKNRRDNCSLDAIKLRLPSSSSSSSSSSSATNRSGKGHRNGADAIAY</sequence>
<comment type="subcellular location">
    <subcellularLocation>
        <location evidence="1">Cytoplasm</location>
    </subcellularLocation>
</comment>
<protein>
    <recommendedName>
        <fullName evidence="8">FLZ-type domain-containing protein</fullName>
    </recommendedName>
</protein>
<evidence type="ECO:0000256" key="6">
    <source>
        <dbReference type="PROSITE-ProRule" id="PRU01131"/>
    </source>
</evidence>
<keyword evidence="3" id="KW-0963">Cytoplasm</keyword>
<proteinExistence type="inferred from homology"/>
<gene>
    <name evidence="9" type="ORF">FPE_LOCUS27178</name>
</gene>
<keyword evidence="5" id="KW-0863">Zinc-finger</keyword>
<evidence type="ECO:0000256" key="2">
    <source>
        <dbReference type="ARBA" id="ARBA00009374"/>
    </source>
</evidence>
<dbReference type="PANTHER" id="PTHR33059:SF84">
    <property type="entry name" value="FCS-LIKE ZINC FINGER 15"/>
    <property type="match status" value="1"/>
</dbReference>
<evidence type="ECO:0000259" key="8">
    <source>
        <dbReference type="PROSITE" id="PS51795"/>
    </source>
</evidence>
<dbReference type="PROSITE" id="PS51795">
    <property type="entry name" value="ZF_FLZ"/>
    <property type="match status" value="1"/>
</dbReference>
<keyword evidence="10" id="KW-1185">Reference proteome</keyword>
<evidence type="ECO:0000256" key="3">
    <source>
        <dbReference type="ARBA" id="ARBA00022490"/>
    </source>
</evidence>
<dbReference type="PANTHER" id="PTHR33059">
    <property type="entry name" value="FCS-LIKE ZINC FINGER 5"/>
    <property type="match status" value="1"/>
</dbReference>
<evidence type="ECO:0000256" key="1">
    <source>
        <dbReference type="ARBA" id="ARBA00004496"/>
    </source>
</evidence>
<name>A0AAD2A1M6_9LAMI</name>
<dbReference type="GO" id="GO:0005737">
    <property type="term" value="C:cytoplasm"/>
    <property type="evidence" value="ECO:0007669"/>
    <property type="project" value="UniProtKB-SubCell"/>
</dbReference>
<dbReference type="InterPro" id="IPR007650">
    <property type="entry name" value="Zf-FLZ_dom"/>
</dbReference>
<comment type="similarity">
    <text evidence="2">Belongs to the FLZ family.</text>
</comment>
<feature type="zinc finger region" description="FLZ-type" evidence="6">
    <location>
        <begin position="28"/>
        <end position="72"/>
    </location>
</feature>
<dbReference type="Proteomes" id="UP000834106">
    <property type="component" value="Chromosome 17"/>
</dbReference>